<gene>
    <name evidence="7" type="ORF">UREG_01083</name>
</gene>
<dbReference type="InterPro" id="IPR011009">
    <property type="entry name" value="Kinase-like_dom_sf"/>
</dbReference>
<dbReference type="Proteomes" id="UP000002058">
    <property type="component" value="Unassembled WGS sequence"/>
</dbReference>
<dbReference type="PROSITE" id="PS00108">
    <property type="entry name" value="PROTEIN_KINASE_ST"/>
    <property type="match status" value="1"/>
</dbReference>
<dbReference type="Gene3D" id="1.10.510.10">
    <property type="entry name" value="Transferase(Phosphotransferase) domain 1"/>
    <property type="match status" value="1"/>
</dbReference>
<dbReference type="STRING" id="336963.C4JG03"/>
<feature type="region of interest" description="Disordered" evidence="5">
    <location>
        <begin position="106"/>
        <end position="169"/>
    </location>
</feature>
<dbReference type="OrthoDB" id="248495at2759"/>
<feature type="compositionally biased region" description="Polar residues" evidence="5">
    <location>
        <begin position="45"/>
        <end position="58"/>
    </location>
</feature>
<feature type="region of interest" description="Disordered" evidence="5">
    <location>
        <begin position="31"/>
        <end position="63"/>
    </location>
</feature>
<dbReference type="AlphaFoldDB" id="C4JG03"/>
<keyword evidence="3" id="KW-0995">Kinetochore</keyword>
<dbReference type="GO" id="GO:0005524">
    <property type="term" value="F:ATP binding"/>
    <property type="evidence" value="ECO:0007669"/>
    <property type="project" value="InterPro"/>
</dbReference>
<evidence type="ECO:0000256" key="1">
    <source>
        <dbReference type="ARBA" id="ARBA00004629"/>
    </source>
</evidence>
<dbReference type="EMBL" id="CH476615">
    <property type="protein sequence ID" value="EEP76234.1"/>
    <property type="molecule type" value="Genomic_DNA"/>
</dbReference>
<evidence type="ECO:0000313" key="8">
    <source>
        <dbReference type="Proteomes" id="UP000002058"/>
    </source>
</evidence>
<evidence type="ECO:0000256" key="4">
    <source>
        <dbReference type="ARBA" id="ARBA00023328"/>
    </source>
</evidence>
<dbReference type="GO" id="GO:0005634">
    <property type="term" value="C:nucleus"/>
    <property type="evidence" value="ECO:0007669"/>
    <property type="project" value="TreeGrafter"/>
</dbReference>
<organism evidence="7 8">
    <name type="scientific">Uncinocarpus reesii (strain UAMH 1704)</name>
    <dbReference type="NCBI Taxonomy" id="336963"/>
    <lineage>
        <taxon>Eukaryota</taxon>
        <taxon>Fungi</taxon>
        <taxon>Dikarya</taxon>
        <taxon>Ascomycota</taxon>
        <taxon>Pezizomycotina</taxon>
        <taxon>Eurotiomycetes</taxon>
        <taxon>Eurotiomycetidae</taxon>
        <taxon>Onygenales</taxon>
        <taxon>Onygenaceae</taxon>
        <taxon>Uncinocarpus</taxon>
    </lineage>
</organism>
<dbReference type="GO" id="GO:0051754">
    <property type="term" value="P:meiotic sister chromatid cohesion, centromeric"/>
    <property type="evidence" value="ECO:0007669"/>
    <property type="project" value="TreeGrafter"/>
</dbReference>
<reference evidence="8" key="1">
    <citation type="journal article" date="2009" name="Genome Res.">
        <title>Comparative genomic analyses of the human fungal pathogens Coccidioides and their relatives.</title>
        <authorList>
            <person name="Sharpton T.J."/>
            <person name="Stajich J.E."/>
            <person name="Rounsley S.D."/>
            <person name="Gardner M.J."/>
            <person name="Wortman J.R."/>
            <person name="Jordar V.S."/>
            <person name="Maiti R."/>
            <person name="Kodira C.D."/>
            <person name="Neafsey D.E."/>
            <person name="Zeng Q."/>
            <person name="Hung C.-Y."/>
            <person name="McMahan C."/>
            <person name="Muszewska A."/>
            <person name="Grynberg M."/>
            <person name="Mandel M.A."/>
            <person name="Kellner E.M."/>
            <person name="Barker B.M."/>
            <person name="Galgiani J.N."/>
            <person name="Orbach M.J."/>
            <person name="Kirkland T.N."/>
            <person name="Cole G.T."/>
            <person name="Henn M.R."/>
            <person name="Birren B.W."/>
            <person name="Taylor J.W."/>
        </authorList>
    </citation>
    <scope>NUCLEOTIDE SEQUENCE [LARGE SCALE GENOMIC DNA]</scope>
    <source>
        <strain evidence="8">UAMH 1704</strain>
    </source>
</reference>
<dbReference type="RefSeq" id="XP_002541567.1">
    <property type="nucleotide sequence ID" value="XM_002541521.1"/>
</dbReference>
<comment type="subcellular location">
    <subcellularLocation>
        <location evidence="1">Chromosome</location>
        <location evidence="1">Centromere</location>
        <location evidence="1">Kinetochore</location>
    </subcellularLocation>
</comment>
<feature type="compositionally biased region" description="Polar residues" evidence="5">
    <location>
        <begin position="114"/>
        <end position="129"/>
    </location>
</feature>
<dbReference type="SUPFAM" id="SSF56112">
    <property type="entry name" value="Protein kinase-like (PK-like)"/>
    <property type="match status" value="1"/>
</dbReference>
<evidence type="ECO:0000313" key="7">
    <source>
        <dbReference type="EMBL" id="EEP76234.1"/>
    </source>
</evidence>
<evidence type="ECO:0000256" key="5">
    <source>
        <dbReference type="SAM" id="MobiDB-lite"/>
    </source>
</evidence>
<dbReference type="InterPro" id="IPR008271">
    <property type="entry name" value="Ser/Thr_kinase_AS"/>
</dbReference>
<dbReference type="GO" id="GO:0007094">
    <property type="term" value="P:mitotic spindle assembly checkpoint signaling"/>
    <property type="evidence" value="ECO:0007669"/>
    <property type="project" value="InterPro"/>
</dbReference>
<dbReference type="PANTHER" id="PTHR14030">
    <property type="entry name" value="MITOTIC CHECKPOINT SERINE/THREONINE-PROTEIN KINASE BUB1"/>
    <property type="match status" value="1"/>
</dbReference>
<dbReference type="CDD" id="cd13981">
    <property type="entry name" value="STKc_Bub1_BubR1"/>
    <property type="match status" value="1"/>
</dbReference>
<feature type="domain" description="Protein kinase" evidence="6">
    <location>
        <begin position="361"/>
        <end position="770"/>
    </location>
</feature>
<dbReference type="GO" id="GO:0000776">
    <property type="term" value="C:kinetochore"/>
    <property type="evidence" value="ECO:0007669"/>
    <property type="project" value="UniProtKB-KW"/>
</dbReference>
<dbReference type="InterPro" id="IPR015661">
    <property type="entry name" value="Bub1/Mad3"/>
</dbReference>
<feature type="region of interest" description="Disordered" evidence="5">
    <location>
        <begin position="384"/>
        <end position="408"/>
    </location>
</feature>
<dbReference type="PANTHER" id="PTHR14030:SF4">
    <property type="entry name" value="BUB1 KINASE, ISOFORM A-RELATED"/>
    <property type="match status" value="1"/>
</dbReference>
<proteinExistence type="predicted"/>
<dbReference type="PROSITE" id="PS50011">
    <property type="entry name" value="PROTEIN_KINASE_DOM"/>
    <property type="match status" value="1"/>
</dbReference>
<dbReference type="GO" id="GO:0004672">
    <property type="term" value="F:protein kinase activity"/>
    <property type="evidence" value="ECO:0007669"/>
    <property type="project" value="InterPro"/>
</dbReference>
<dbReference type="HOGENOM" id="CLU_002115_0_0_1"/>
<dbReference type="KEGG" id="ure:UREG_01083"/>
<name>C4JG03_UNCRE</name>
<dbReference type="VEuPathDB" id="FungiDB:UREG_01083"/>
<keyword evidence="4" id="KW-0137">Centromere</keyword>
<evidence type="ECO:0000259" key="6">
    <source>
        <dbReference type="PROSITE" id="PS50011"/>
    </source>
</evidence>
<dbReference type="InParanoid" id="C4JG03"/>
<keyword evidence="2" id="KW-0158">Chromosome</keyword>
<protein>
    <recommendedName>
        <fullName evidence="6">Protein kinase domain-containing protein</fullName>
    </recommendedName>
</protein>
<dbReference type="Pfam" id="PF00069">
    <property type="entry name" value="Pkinase"/>
    <property type="match status" value="1"/>
</dbReference>
<dbReference type="InterPro" id="IPR000719">
    <property type="entry name" value="Prot_kinase_dom"/>
</dbReference>
<sequence>MTFHTRAATDEIYSIFNQPLKAELEAAEDQSLYGSDYEEDDYTSAGESTATGRISAVNSDFGDDETGVFERTQDINADNGFTDQTKTGVSEWTEFSPAEHIPKVYGGSRGDIQGSGSQTNTSVSPQNHPESYGHFGEGEEKENHIHSPSSKESRFVPIEPQDYNPPTGPYRDPYVVAQNRLPFMTPIIEQTEASLASTLFREKGHLSTKTPSKIGRGFAPVTPAIPEVDDLLLSSPFQDYTRTNDAVFEYTTEISSPSKVSDGFMPSIPKSPILQRNGHVIITEHQCNPMDHAIQAKILRSMRPSLHTYPGYHDHKMEDGGNASDIKKYFKNLAKVSKGNGGDRSPTVPPVLCFEGAVRSYAIKRELGEGGFAPVYLVESVDSPDTFTDSEDESDGYDLSPRTPSPKGKIFKTMRNAERGEFEAIKVETNPPSAWEFYMLRIAHVRLGSTSLHRRSTESIIQAHELHHFKDEVILVEDYRNQGTLIDLINLVRAECKAGGTTEAGLDEAVSMFFAVELLRTVEGLHSCGVIHGDLKADNCLVRLDESAALPTSLLDTDLDNADYSPSGGHGWHNRGLTLIDFGRAIDMHAFVPGVQFIADWKVAEHECSEMKECRPWTYQVDLYGLAGIFYIMLFGKYMEVMPVSHTETGNPDRPACGLQRHYKIKESLKRYWEREIWSELFDLCLNPTSEKWTGIERQYCDSKENGDPSAVAGGGKGPSMPMVNSMRLVREKMEMWLAANAARKGLQGHLKKLEALISKKRARRSSEKD</sequence>
<dbReference type="eggNOG" id="KOG1166">
    <property type="taxonomic scope" value="Eukaryota"/>
</dbReference>
<dbReference type="GeneID" id="8438290"/>
<keyword evidence="8" id="KW-1185">Reference proteome</keyword>
<accession>C4JG03</accession>
<feature type="compositionally biased region" description="Basic and acidic residues" evidence="5">
    <location>
        <begin position="136"/>
        <end position="154"/>
    </location>
</feature>
<dbReference type="GO" id="GO:0032991">
    <property type="term" value="C:protein-containing complex"/>
    <property type="evidence" value="ECO:0007669"/>
    <property type="project" value="UniProtKB-ARBA"/>
</dbReference>
<dbReference type="SMART" id="SM00220">
    <property type="entry name" value="S_TKc"/>
    <property type="match status" value="1"/>
</dbReference>
<evidence type="ECO:0000256" key="2">
    <source>
        <dbReference type="ARBA" id="ARBA00022454"/>
    </source>
</evidence>
<evidence type="ECO:0000256" key="3">
    <source>
        <dbReference type="ARBA" id="ARBA00022838"/>
    </source>
</evidence>
<dbReference type="OMA" id="FANTKTP"/>